<name>A0A5J5HTF0_9BACI</name>
<evidence type="ECO:0000313" key="3">
    <source>
        <dbReference type="Proteomes" id="UP000326671"/>
    </source>
</evidence>
<protein>
    <submittedName>
        <fullName evidence="2">Uncharacterized protein</fullName>
    </submittedName>
</protein>
<evidence type="ECO:0000256" key="1">
    <source>
        <dbReference type="SAM" id="Coils"/>
    </source>
</evidence>
<keyword evidence="3" id="KW-1185">Reference proteome</keyword>
<gene>
    <name evidence="2" type="ORF">F4V44_11570</name>
</gene>
<dbReference type="EMBL" id="VYKL01000017">
    <property type="protein sequence ID" value="KAA9024235.1"/>
    <property type="molecule type" value="Genomic_DNA"/>
</dbReference>
<keyword evidence="1" id="KW-0175">Coiled coil</keyword>
<dbReference type="Proteomes" id="UP000326671">
    <property type="component" value="Unassembled WGS sequence"/>
</dbReference>
<feature type="coiled-coil region" evidence="1">
    <location>
        <begin position="61"/>
        <end position="135"/>
    </location>
</feature>
<accession>A0A5J5HTF0</accession>
<dbReference type="OrthoDB" id="6940959at2"/>
<evidence type="ECO:0000313" key="2">
    <source>
        <dbReference type="EMBL" id="KAA9024235.1"/>
    </source>
</evidence>
<reference evidence="2 3" key="1">
    <citation type="submission" date="2019-09" db="EMBL/GenBank/DDBJ databases">
        <title>Whole genome sequences of isolates from the Mars Exploration Rovers.</title>
        <authorList>
            <person name="Seuylemezian A."/>
            <person name="Vaishampayan P."/>
        </authorList>
    </citation>
    <scope>NUCLEOTIDE SEQUENCE [LARGE SCALE GENOMIC DNA]</scope>
    <source>
        <strain evidence="2 3">MER_TA_151</strain>
    </source>
</reference>
<feature type="coiled-coil region" evidence="1">
    <location>
        <begin position="245"/>
        <end position="297"/>
    </location>
</feature>
<dbReference type="AlphaFoldDB" id="A0A5J5HTF0"/>
<proteinExistence type="predicted"/>
<sequence>MNQVVTDLHNKRYEWAFHAKKEFLNHFVRLDVQKIEHYHHPREISVNTVVDKESFQSLMNCLELAEKVRKQENEIHEKELEKLEQIIFEKKAQMDLELNFFHMKNHEFSSKIENYKEFSNDIKTIIQEMKRMDKDSFVKNFLKYDANHKKASILNRNAIQLQITVEKKIENQLMEIKERTNSLNLLKIVHLELPKLDPIPKIKQKIDSYWLKSRYDKAFNRLSDEATVWLEEMYQAYQNVLQAYLNEASDIYNRLAHEAEVLKRTKEETISQLQNELTEIEEKRDYLRTEYEKADEMWERDCDHARQLQGYFIKHWLLYKKELQHKFLSENPQERWIAAQYLQLLQQDGENIIESMNI</sequence>
<comment type="caution">
    <text evidence="2">The sequence shown here is derived from an EMBL/GenBank/DDBJ whole genome shotgun (WGS) entry which is preliminary data.</text>
</comment>
<organism evidence="2 3">
    <name type="scientific">Niallia endozanthoxylica</name>
    <dbReference type="NCBI Taxonomy" id="2036016"/>
    <lineage>
        <taxon>Bacteria</taxon>
        <taxon>Bacillati</taxon>
        <taxon>Bacillota</taxon>
        <taxon>Bacilli</taxon>
        <taxon>Bacillales</taxon>
        <taxon>Bacillaceae</taxon>
        <taxon>Niallia</taxon>
    </lineage>
</organism>
<dbReference type="RefSeq" id="WP_150440184.1">
    <property type="nucleotide sequence ID" value="NZ_VYKL01000017.1"/>
</dbReference>